<dbReference type="Pfam" id="PF01627">
    <property type="entry name" value="Hpt"/>
    <property type="match status" value="1"/>
</dbReference>
<dbReference type="InterPro" id="IPR003594">
    <property type="entry name" value="HATPase_dom"/>
</dbReference>
<keyword evidence="6 13" id="KW-0418">Kinase</keyword>
<protein>
    <recommendedName>
        <fullName evidence="3">histidine kinase</fullName>
        <ecNumber evidence="3">2.7.13.3</ecNumber>
    </recommendedName>
</protein>
<dbReference type="GO" id="GO:0005737">
    <property type="term" value="C:cytoplasm"/>
    <property type="evidence" value="ECO:0007669"/>
    <property type="project" value="InterPro"/>
</dbReference>
<dbReference type="RefSeq" id="WP_091122605.1">
    <property type="nucleotide sequence ID" value="NZ_FOLB01000005.1"/>
</dbReference>
<dbReference type="FunFam" id="3.30.565.10:FF:000016">
    <property type="entry name" value="Chemotaxis protein CheA, putative"/>
    <property type="match status" value="1"/>
</dbReference>
<proteinExistence type="predicted"/>
<dbReference type="InterPro" id="IPR005467">
    <property type="entry name" value="His_kinase_dom"/>
</dbReference>
<dbReference type="PANTHER" id="PTHR43395">
    <property type="entry name" value="SENSOR HISTIDINE KINASE CHEA"/>
    <property type="match status" value="1"/>
</dbReference>
<dbReference type="Gene3D" id="3.30.565.10">
    <property type="entry name" value="Histidine kinase-like ATPase, C-terminal domain"/>
    <property type="match status" value="1"/>
</dbReference>
<evidence type="ECO:0000256" key="2">
    <source>
        <dbReference type="ARBA" id="ARBA00004236"/>
    </source>
</evidence>
<dbReference type="SUPFAM" id="SSF50341">
    <property type="entry name" value="CheW-like"/>
    <property type="match status" value="2"/>
</dbReference>
<evidence type="ECO:0000313" key="13">
    <source>
        <dbReference type="EMBL" id="SFC32231.1"/>
    </source>
</evidence>
<dbReference type="PROSITE" id="PS50894">
    <property type="entry name" value="HPT"/>
    <property type="match status" value="1"/>
</dbReference>
<dbReference type="InterPro" id="IPR036641">
    <property type="entry name" value="HPT_dom_sf"/>
</dbReference>
<dbReference type="SUPFAM" id="SSF47226">
    <property type="entry name" value="Histidine-containing phosphotransfer domain, HPT domain"/>
    <property type="match status" value="1"/>
</dbReference>
<reference evidence="13 14" key="1">
    <citation type="submission" date="2016-10" db="EMBL/GenBank/DDBJ databases">
        <authorList>
            <person name="de Groot N.N."/>
        </authorList>
    </citation>
    <scope>NUCLEOTIDE SEQUENCE [LARGE SCALE GENOMIC DNA]</scope>
    <source>
        <strain evidence="13 14">CGMCC 1.7056</strain>
    </source>
</reference>
<dbReference type="STRING" id="574651.SAMN04487968_105172"/>
<dbReference type="SMART" id="SM00260">
    <property type="entry name" value="CheW"/>
    <property type="match status" value="2"/>
</dbReference>
<gene>
    <name evidence="13" type="ORF">SAMN04487968_105172</name>
</gene>
<dbReference type="PROSITE" id="PS50851">
    <property type="entry name" value="CHEW"/>
    <property type="match status" value="2"/>
</dbReference>
<comment type="subcellular location">
    <subcellularLocation>
        <location evidence="2">Cell membrane</location>
    </subcellularLocation>
</comment>
<dbReference type="Gene3D" id="2.40.50.180">
    <property type="entry name" value="CheA-289, Domain 4"/>
    <property type="match status" value="1"/>
</dbReference>
<dbReference type="PRINTS" id="PR00344">
    <property type="entry name" value="BCTRLSENSOR"/>
</dbReference>
<evidence type="ECO:0000313" key="14">
    <source>
        <dbReference type="Proteomes" id="UP000198832"/>
    </source>
</evidence>
<evidence type="ECO:0000256" key="6">
    <source>
        <dbReference type="ARBA" id="ARBA00022777"/>
    </source>
</evidence>
<comment type="catalytic activity">
    <reaction evidence="1">
        <text>ATP + protein L-histidine = ADP + protein N-phospho-L-histidine.</text>
        <dbReference type="EC" id="2.7.13.3"/>
    </reaction>
</comment>
<organism evidence="13 14">
    <name type="scientific">Nocardioides terrae</name>
    <dbReference type="NCBI Taxonomy" id="574651"/>
    <lineage>
        <taxon>Bacteria</taxon>
        <taxon>Bacillati</taxon>
        <taxon>Actinomycetota</taxon>
        <taxon>Actinomycetes</taxon>
        <taxon>Propionibacteriales</taxon>
        <taxon>Nocardioidaceae</taxon>
        <taxon>Nocardioides</taxon>
    </lineage>
</organism>
<dbReference type="GO" id="GO:0000155">
    <property type="term" value="F:phosphorelay sensor kinase activity"/>
    <property type="evidence" value="ECO:0007669"/>
    <property type="project" value="InterPro"/>
</dbReference>
<dbReference type="Gene3D" id="2.30.30.40">
    <property type="entry name" value="SH3 Domains"/>
    <property type="match status" value="1"/>
</dbReference>
<dbReference type="GO" id="GO:0005886">
    <property type="term" value="C:plasma membrane"/>
    <property type="evidence" value="ECO:0007669"/>
    <property type="project" value="UniProtKB-SubCell"/>
</dbReference>
<evidence type="ECO:0000256" key="7">
    <source>
        <dbReference type="ARBA" id="ARBA00023012"/>
    </source>
</evidence>
<dbReference type="InterPro" id="IPR036890">
    <property type="entry name" value="HATPase_C_sf"/>
</dbReference>
<evidence type="ECO:0000256" key="5">
    <source>
        <dbReference type="ARBA" id="ARBA00022679"/>
    </source>
</evidence>
<feature type="domain" description="CheW-like" evidence="11">
    <location>
        <begin position="497"/>
        <end position="638"/>
    </location>
</feature>
<feature type="modified residue" description="Phosphohistidine" evidence="8">
    <location>
        <position position="47"/>
    </location>
</feature>
<dbReference type="InterPro" id="IPR051315">
    <property type="entry name" value="Bact_Chemotaxis_CheA"/>
</dbReference>
<feature type="domain" description="CheW-like" evidence="11">
    <location>
        <begin position="655"/>
        <end position="787"/>
    </location>
</feature>
<dbReference type="Gene3D" id="1.20.120.160">
    <property type="entry name" value="HPT domain"/>
    <property type="match status" value="1"/>
</dbReference>
<dbReference type="CDD" id="cd00088">
    <property type="entry name" value="HPT"/>
    <property type="match status" value="1"/>
</dbReference>
<dbReference type="InterPro" id="IPR004358">
    <property type="entry name" value="Sig_transdc_His_kin-like_C"/>
</dbReference>
<accession>A0A1I1I850</accession>
<dbReference type="OrthoDB" id="9803176at2"/>
<evidence type="ECO:0000256" key="3">
    <source>
        <dbReference type="ARBA" id="ARBA00012438"/>
    </source>
</evidence>
<dbReference type="InterPro" id="IPR008207">
    <property type="entry name" value="Sig_transdc_His_kin_Hpt_dom"/>
</dbReference>
<sequence>MDDDAEIIAEFLVESHENLDQLDRDLVELEQHPGSRELLSSIFRTIHTIKGTSGFLALGRLERLTHVGETLLSQLRDGQRTMTEPLTGALLRMVDTVRALLDVIERTGRDDDPSVDVDPVIAAIEALLAGHVAEAPVAAVTQPVNGAVSGAVNGTVNGSANGAVNGVAQAVALLERPDAPDVTGPTDTDVSVPASREERTPAEPVVPPVAEEPAEPVHLPEPVQPVEPIEPAHPADEDPVERRTIVDASVRVDVDLLDQLVDLVGELVLTRNQLLQRTALAEDVELTRASQRLDLVASELQESVMKTRMQPIGQVWAKMPRMVRDLSHQLGREVDLVMEGHETELDRSLLEALKGPLTHLVRNSMDHGIERPDDRAAAGKPRSGRLHLRAFHESGQVVVEITDDGKGIDADTIASVAIARGVVSREQIARMDSREIVNLIFRPGFSTASEVTNVSGRGVGMDVVRTNIERIGGSVDLQTEAGRGTTVRVRIPLTLAIIPALVVGEGMERYAIPQANLVELVRLEVGDPNLERLDGAPVLRLRGRLLPLVSLGEALAPEGQNAAARRGDLGALTVVVLQADDVRFGLCVSEVHDTQEIVVKPIGRQLKSLAMYAGATIMGDGRVALILDVTGLAREQGIDPTVADTAELRSTEDDRRALLVLELAGGRRAALPLAAVARLEEFGRDRVERSGSAEVVQYRGGLLPLVRLAPAIGLPDTSDGQDTMSVVVHEIGDRAVGIVIDRVLDVVETAVSSSPVGNRPGVTGTAVVQDRVTDLVDLDSVVAWAGVSA</sequence>
<dbReference type="EC" id="2.7.13.3" evidence="3"/>
<dbReference type="Pfam" id="PF02895">
    <property type="entry name" value="H-kinase_dim"/>
    <property type="match status" value="1"/>
</dbReference>
<feature type="domain" description="Histidine kinase" evidence="10">
    <location>
        <begin position="280"/>
        <end position="495"/>
    </location>
</feature>
<keyword evidence="5" id="KW-0808">Transferase</keyword>
<dbReference type="InterPro" id="IPR036097">
    <property type="entry name" value="HisK_dim/P_sf"/>
</dbReference>
<evidence type="ECO:0000259" key="11">
    <source>
        <dbReference type="PROSITE" id="PS50851"/>
    </source>
</evidence>
<dbReference type="InterPro" id="IPR004105">
    <property type="entry name" value="CheA-like_dim"/>
</dbReference>
<dbReference type="PROSITE" id="PS50109">
    <property type="entry name" value="HIS_KIN"/>
    <property type="match status" value="1"/>
</dbReference>
<evidence type="ECO:0000256" key="9">
    <source>
        <dbReference type="SAM" id="MobiDB-lite"/>
    </source>
</evidence>
<dbReference type="GO" id="GO:0006935">
    <property type="term" value="P:chemotaxis"/>
    <property type="evidence" value="ECO:0007669"/>
    <property type="project" value="InterPro"/>
</dbReference>
<dbReference type="SMART" id="SM00387">
    <property type="entry name" value="HATPase_c"/>
    <property type="match status" value="1"/>
</dbReference>
<keyword evidence="14" id="KW-1185">Reference proteome</keyword>
<evidence type="ECO:0000259" key="10">
    <source>
        <dbReference type="PROSITE" id="PS50109"/>
    </source>
</evidence>
<keyword evidence="7" id="KW-0902">Two-component regulatory system</keyword>
<dbReference type="Proteomes" id="UP000198832">
    <property type="component" value="Unassembled WGS sequence"/>
</dbReference>
<dbReference type="Pfam" id="PF02518">
    <property type="entry name" value="HATPase_c"/>
    <property type="match status" value="1"/>
</dbReference>
<evidence type="ECO:0000256" key="1">
    <source>
        <dbReference type="ARBA" id="ARBA00000085"/>
    </source>
</evidence>
<dbReference type="SUPFAM" id="SSF47384">
    <property type="entry name" value="Homodimeric domain of signal transducing histidine kinase"/>
    <property type="match status" value="1"/>
</dbReference>
<dbReference type="CDD" id="cd16916">
    <property type="entry name" value="HATPase_CheA-like"/>
    <property type="match status" value="1"/>
</dbReference>
<dbReference type="InterPro" id="IPR037006">
    <property type="entry name" value="CheA-like_homodim_sf"/>
</dbReference>
<dbReference type="InterPro" id="IPR036061">
    <property type="entry name" value="CheW-like_dom_sf"/>
</dbReference>
<dbReference type="Gene3D" id="1.10.287.560">
    <property type="entry name" value="Histidine kinase CheA-like, homodimeric domain"/>
    <property type="match status" value="1"/>
</dbReference>
<dbReference type="EMBL" id="FOLB01000005">
    <property type="protein sequence ID" value="SFC32231.1"/>
    <property type="molecule type" value="Genomic_DNA"/>
</dbReference>
<evidence type="ECO:0000256" key="8">
    <source>
        <dbReference type="PROSITE-ProRule" id="PRU00110"/>
    </source>
</evidence>
<feature type="domain" description="HPt" evidence="12">
    <location>
        <begin position="1"/>
        <end position="104"/>
    </location>
</feature>
<dbReference type="SMART" id="SM00073">
    <property type="entry name" value="HPT"/>
    <property type="match status" value="1"/>
</dbReference>
<name>A0A1I1I850_9ACTN</name>
<dbReference type="SUPFAM" id="SSF55874">
    <property type="entry name" value="ATPase domain of HSP90 chaperone/DNA topoisomerase II/histidine kinase"/>
    <property type="match status" value="1"/>
</dbReference>
<dbReference type="SMART" id="SM01231">
    <property type="entry name" value="H-kinase_dim"/>
    <property type="match status" value="1"/>
</dbReference>
<dbReference type="PANTHER" id="PTHR43395:SF1">
    <property type="entry name" value="CHEMOTAXIS PROTEIN CHEA"/>
    <property type="match status" value="1"/>
</dbReference>
<feature type="region of interest" description="Disordered" evidence="9">
    <location>
        <begin position="177"/>
        <end position="216"/>
    </location>
</feature>
<evidence type="ECO:0000256" key="4">
    <source>
        <dbReference type="ARBA" id="ARBA00022553"/>
    </source>
</evidence>
<dbReference type="InterPro" id="IPR002545">
    <property type="entry name" value="CheW-lke_dom"/>
</dbReference>
<dbReference type="AlphaFoldDB" id="A0A1I1I850"/>
<dbReference type="Pfam" id="PF01584">
    <property type="entry name" value="CheW"/>
    <property type="match status" value="2"/>
</dbReference>
<keyword evidence="4 8" id="KW-0597">Phosphoprotein</keyword>
<evidence type="ECO:0000259" key="12">
    <source>
        <dbReference type="PROSITE" id="PS50894"/>
    </source>
</evidence>